<evidence type="ECO:0000313" key="1">
    <source>
        <dbReference type="EMBL" id="KZV96674.1"/>
    </source>
</evidence>
<dbReference type="AlphaFoldDB" id="A0A165KPY9"/>
<evidence type="ECO:0000313" key="2">
    <source>
        <dbReference type="Proteomes" id="UP000077266"/>
    </source>
</evidence>
<name>A0A165KPY9_EXIGL</name>
<reference evidence="1 2" key="1">
    <citation type="journal article" date="2016" name="Mol. Biol. Evol.">
        <title>Comparative Genomics of Early-Diverging Mushroom-Forming Fungi Provides Insights into the Origins of Lignocellulose Decay Capabilities.</title>
        <authorList>
            <person name="Nagy L.G."/>
            <person name="Riley R."/>
            <person name="Tritt A."/>
            <person name="Adam C."/>
            <person name="Daum C."/>
            <person name="Floudas D."/>
            <person name="Sun H."/>
            <person name="Yadav J.S."/>
            <person name="Pangilinan J."/>
            <person name="Larsson K.H."/>
            <person name="Matsuura K."/>
            <person name="Barry K."/>
            <person name="Labutti K."/>
            <person name="Kuo R."/>
            <person name="Ohm R.A."/>
            <person name="Bhattacharya S.S."/>
            <person name="Shirouzu T."/>
            <person name="Yoshinaga Y."/>
            <person name="Martin F.M."/>
            <person name="Grigoriev I.V."/>
            <person name="Hibbett D.S."/>
        </authorList>
    </citation>
    <scope>NUCLEOTIDE SEQUENCE [LARGE SCALE GENOMIC DNA]</scope>
    <source>
        <strain evidence="1 2">HHB12029</strain>
    </source>
</reference>
<accession>A0A165KPY9</accession>
<keyword evidence="2" id="KW-1185">Reference proteome</keyword>
<sequence length="113" mass="12702">MSPALHLLAPAMPIFRLCDVYLSRLTGVYLATLSASRSILHLYTNPRVAQVRVQDDKRHSRVLDPRHPVQSSAFIVSDDVLHNLHRCAPRMTTWLATRVWPITAVHGAIVRSA</sequence>
<dbReference type="EMBL" id="KV425940">
    <property type="protein sequence ID" value="KZV96674.1"/>
    <property type="molecule type" value="Genomic_DNA"/>
</dbReference>
<gene>
    <name evidence="1" type="ORF">EXIGLDRAFT_411923</name>
</gene>
<organism evidence="1 2">
    <name type="scientific">Exidia glandulosa HHB12029</name>
    <dbReference type="NCBI Taxonomy" id="1314781"/>
    <lineage>
        <taxon>Eukaryota</taxon>
        <taxon>Fungi</taxon>
        <taxon>Dikarya</taxon>
        <taxon>Basidiomycota</taxon>
        <taxon>Agaricomycotina</taxon>
        <taxon>Agaricomycetes</taxon>
        <taxon>Auriculariales</taxon>
        <taxon>Exidiaceae</taxon>
        <taxon>Exidia</taxon>
    </lineage>
</organism>
<proteinExistence type="predicted"/>
<protein>
    <submittedName>
        <fullName evidence="1">Uncharacterized protein</fullName>
    </submittedName>
</protein>
<dbReference type="Proteomes" id="UP000077266">
    <property type="component" value="Unassembled WGS sequence"/>
</dbReference>
<dbReference type="InParanoid" id="A0A165KPY9"/>